<accession>A0ABP6VMK1</accession>
<evidence type="ECO:0000313" key="4">
    <source>
        <dbReference type="EMBL" id="GAA3537656.1"/>
    </source>
</evidence>
<dbReference type="PANTHER" id="PTHR30137">
    <property type="entry name" value="LUCIFERASE-LIKE MONOOXYGENASE"/>
    <property type="match status" value="1"/>
</dbReference>
<evidence type="ECO:0000259" key="3">
    <source>
        <dbReference type="Pfam" id="PF00296"/>
    </source>
</evidence>
<name>A0ABP6VMK1_9PSEU</name>
<proteinExistence type="predicted"/>
<dbReference type="RefSeq" id="WP_344858196.1">
    <property type="nucleotide sequence ID" value="NZ_BAAAZN010000004.1"/>
</dbReference>
<comment type="caution">
    <text evidence="4">The sequence shown here is derived from an EMBL/GenBank/DDBJ whole genome shotgun (WGS) entry which is preliminary data.</text>
</comment>
<protein>
    <submittedName>
        <fullName evidence="4">LLM class flavin-dependent oxidoreductase</fullName>
    </submittedName>
</protein>
<dbReference type="Gene3D" id="3.20.20.30">
    <property type="entry name" value="Luciferase-like domain"/>
    <property type="match status" value="1"/>
</dbReference>
<keyword evidence="5" id="KW-1185">Reference proteome</keyword>
<feature type="domain" description="Luciferase-like" evidence="3">
    <location>
        <begin position="6"/>
        <end position="322"/>
    </location>
</feature>
<organism evidence="4 5">
    <name type="scientific">Amycolatopsis ultiminotia</name>
    <dbReference type="NCBI Taxonomy" id="543629"/>
    <lineage>
        <taxon>Bacteria</taxon>
        <taxon>Bacillati</taxon>
        <taxon>Actinomycetota</taxon>
        <taxon>Actinomycetes</taxon>
        <taxon>Pseudonocardiales</taxon>
        <taxon>Pseudonocardiaceae</taxon>
        <taxon>Amycolatopsis</taxon>
    </lineage>
</organism>
<dbReference type="InterPro" id="IPR050766">
    <property type="entry name" value="Bact_Lucif_Oxidored"/>
</dbReference>
<evidence type="ECO:0000256" key="2">
    <source>
        <dbReference type="ARBA" id="ARBA00023033"/>
    </source>
</evidence>
<gene>
    <name evidence="4" type="ORF">GCM10022222_21610</name>
</gene>
<keyword evidence="2" id="KW-0503">Monooxygenase</keyword>
<evidence type="ECO:0000313" key="5">
    <source>
        <dbReference type="Proteomes" id="UP001500689"/>
    </source>
</evidence>
<reference evidence="5" key="1">
    <citation type="journal article" date="2019" name="Int. J. Syst. Evol. Microbiol.">
        <title>The Global Catalogue of Microorganisms (GCM) 10K type strain sequencing project: providing services to taxonomists for standard genome sequencing and annotation.</title>
        <authorList>
            <consortium name="The Broad Institute Genomics Platform"/>
            <consortium name="The Broad Institute Genome Sequencing Center for Infectious Disease"/>
            <person name="Wu L."/>
            <person name="Ma J."/>
        </authorList>
    </citation>
    <scope>NUCLEOTIDE SEQUENCE [LARGE SCALE GENOMIC DNA]</scope>
    <source>
        <strain evidence="5">JCM 16898</strain>
    </source>
</reference>
<dbReference type="InterPro" id="IPR036661">
    <property type="entry name" value="Luciferase-like_sf"/>
</dbReference>
<dbReference type="Proteomes" id="UP001500689">
    <property type="component" value="Unassembled WGS sequence"/>
</dbReference>
<dbReference type="EMBL" id="BAAAZN010000004">
    <property type="protein sequence ID" value="GAA3537656.1"/>
    <property type="molecule type" value="Genomic_DNA"/>
</dbReference>
<dbReference type="PANTHER" id="PTHR30137:SF8">
    <property type="entry name" value="BLR5498 PROTEIN"/>
    <property type="match status" value="1"/>
</dbReference>
<evidence type="ECO:0000256" key="1">
    <source>
        <dbReference type="ARBA" id="ARBA00023002"/>
    </source>
</evidence>
<dbReference type="InterPro" id="IPR011251">
    <property type="entry name" value="Luciferase-like_dom"/>
</dbReference>
<keyword evidence="1" id="KW-0560">Oxidoreductase</keyword>
<dbReference type="Pfam" id="PF00296">
    <property type="entry name" value="Bac_luciferase"/>
    <property type="match status" value="1"/>
</dbReference>
<dbReference type="SUPFAM" id="SSF51679">
    <property type="entry name" value="Bacterial luciferase-like"/>
    <property type="match status" value="1"/>
</dbReference>
<sequence>MAHRPMKFSTFHLFHQFAGQSAREVYDYHLELVELLEELGFDGVWMAEHHFHEFGTVPNTLTMLANLAARTETLRLGCGIVVLPLRNPIHVAEEAAMVDLLSGGRLELGIGRGYQNIEFENFGLDLAESRDRFDECLDMLLGLWTTDDFEYRGRFHETTHPLTLMPKPVQPHPPLHVAAISPETVRTYAARGIPILADPAAPFEQIARAADTWYTTAATHGVDAENAELVASRVVYVAESNEQARAQQARFEAAFDRTRVFLAGNAPIDPQTGAAVAGYEYHLDRLKDLAADEDFGWNQLEVIGDPDRVISQIRSIQDMGYRNLLCDFGSTRQMPIEERKQLLKFFAAEVMPAFR</sequence>